<organism evidence="3 4">
    <name type="scientific">Oceanimonas smirnovii</name>
    <dbReference type="NCBI Taxonomy" id="264574"/>
    <lineage>
        <taxon>Bacteria</taxon>
        <taxon>Pseudomonadati</taxon>
        <taxon>Pseudomonadota</taxon>
        <taxon>Gammaproteobacteria</taxon>
        <taxon>Aeromonadales</taxon>
        <taxon>Aeromonadaceae</taxon>
        <taxon>Oceanimonas</taxon>
    </lineage>
</organism>
<evidence type="ECO:0000259" key="2">
    <source>
        <dbReference type="Pfam" id="PF02371"/>
    </source>
</evidence>
<dbReference type="Proteomes" id="UP001610706">
    <property type="component" value="Unassembled WGS sequence"/>
</dbReference>
<dbReference type="Pfam" id="PF01548">
    <property type="entry name" value="DEDD_Tnp_IS110"/>
    <property type="match status" value="1"/>
</dbReference>
<comment type="caution">
    <text evidence="3">The sequence shown here is derived from an EMBL/GenBank/DDBJ whole genome shotgun (WGS) entry which is preliminary data.</text>
</comment>
<dbReference type="RefSeq" id="WP_395545293.1">
    <property type="nucleotide sequence ID" value="NZ_CP166302.1"/>
</dbReference>
<dbReference type="EMBL" id="JBGFTR010000009">
    <property type="protein sequence ID" value="MFH7565160.1"/>
    <property type="molecule type" value="Genomic_DNA"/>
</dbReference>
<proteinExistence type="predicted"/>
<dbReference type="PANTHER" id="PTHR33055">
    <property type="entry name" value="TRANSPOSASE FOR INSERTION SEQUENCE ELEMENT IS1111A"/>
    <property type="match status" value="1"/>
</dbReference>
<dbReference type="InterPro" id="IPR002525">
    <property type="entry name" value="Transp_IS110-like_N"/>
</dbReference>
<evidence type="ECO:0000313" key="3">
    <source>
        <dbReference type="EMBL" id="MFH7565160.1"/>
    </source>
</evidence>
<dbReference type="Pfam" id="PF02371">
    <property type="entry name" value="Transposase_20"/>
    <property type="match status" value="1"/>
</dbReference>
<gene>
    <name evidence="3" type="ORF">AB9R89_07465</name>
</gene>
<dbReference type="PANTHER" id="PTHR33055:SF3">
    <property type="entry name" value="PUTATIVE TRANSPOSASE FOR IS117-RELATED"/>
    <property type="match status" value="1"/>
</dbReference>
<protein>
    <submittedName>
        <fullName evidence="3">IS110 family transposase</fullName>
    </submittedName>
</protein>
<name>A0ABW7P1J1_9GAMM</name>
<dbReference type="InterPro" id="IPR047650">
    <property type="entry name" value="Transpos_IS110"/>
</dbReference>
<keyword evidence="4" id="KW-1185">Reference proteome</keyword>
<feature type="domain" description="Transposase IS110-like N-terminal" evidence="1">
    <location>
        <begin position="6"/>
        <end position="146"/>
    </location>
</feature>
<feature type="domain" description="Transposase IS116/IS110/IS902 C-terminal" evidence="2">
    <location>
        <begin position="211"/>
        <end position="291"/>
    </location>
</feature>
<accession>A0ABW7P1J1</accession>
<sequence>MNITLIGLDLAKNVIQVCGVNQAGKAIFNRKVTRHKVLELLSQYPQVPIAMEACSGSNYWGRTLQQRGHPVMLLPPQHVKPFVKGNKNDRNDAFAICEAAWRPNMTFVQPRTLEQTDISLAHRLRERRVGERTRLINQLRGLLNEYGIVLAGGKENLKQAMPLLLEDASNELTPRARACCQDMMEEWRQLDEAIRRLDKDIEQQCRDNEACARLTDIRGVGAVTATAMVAFVGNGSQYRNARHFSANLGLVPKEHSSGGKQKLGSITKRGNGYLRKLLIQGAWSIIRHLNKATDRFSLWVKQLVERRGKQRAAVATANKLARIIWVMLFRQEHYRAA</sequence>
<dbReference type="NCBIfam" id="NF033542">
    <property type="entry name" value="transpos_IS110"/>
    <property type="match status" value="1"/>
</dbReference>
<evidence type="ECO:0000259" key="1">
    <source>
        <dbReference type="Pfam" id="PF01548"/>
    </source>
</evidence>
<dbReference type="InterPro" id="IPR003346">
    <property type="entry name" value="Transposase_20"/>
</dbReference>
<reference evidence="3 4" key="1">
    <citation type="submission" date="2024-08" db="EMBL/GenBank/DDBJ databases">
        <title>Oceanimonas smirnovii Genome sequencing and assembly.</title>
        <authorList>
            <person name="Tang B."/>
        </authorList>
    </citation>
    <scope>NUCLEOTIDE SEQUENCE [LARGE SCALE GENOMIC DNA]</scope>
    <source>
        <strain evidence="3 4">OS2020-119</strain>
    </source>
</reference>
<evidence type="ECO:0000313" key="4">
    <source>
        <dbReference type="Proteomes" id="UP001610706"/>
    </source>
</evidence>